<dbReference type="InterPro" id="IPR012132">
    <property type="entry name" value="GMC_OxRdtase"/>
</dbReference>
<evidence type="ECO:0000256" key="6">
    <source>
        <dbReference type="PIRSR" id="PIRSR000137-2"/>
    </source>
</evidence>
<comment type="caution">
    <text evidence="8">The sequence shown here is derived from an EMBL/GenBank/DDBJ whole genome shotgun (WGS) entry which is preliminary data.</text>
</comment>
<dbReference type="GO" id="GO:0050660">
    <property type="term" value="F:flavin adenine dinucleotide binding"/>
    <property type="evidence" value="ECO:0007669"/>
    <property type="project" value="InterPro"/>
</dbReference>
<keyword evidence="6" id="KW-0285">Flavoprotein</keyword>
<dbReference type="PROSITE" id="PS00624">
    <property type="entry name" value="GMC_OXRED_2"/>
    <property type="match status" value="1"/>
</dbReference>
<gene>
    <name evidence="8" type="ORF">PEGY_LOCUS5419</name>
</gene>
<evidence type="ECO:0000256" key="3">
    <source>
        <dbReference type="ARBA" id="ARBA00010790"/>
    </source>
</evidence>
<protein>
    <recommendedName>
        <fullName evidence="7">Glucose-methanol-choline oxidoreductase N-terminal domain-containing protein</fullName>
    </recommendedName>
</protein>
<dbReference type="GO" id="GO:0005737">
    <property type="term" value="C:cytoplasm"/>
    <property type="evidence" value="ECO:0007669"/>
    <property type="project" value="UniProtKB-SubCell"/>
</dbReference>
<dbReference type="Gene3D" id="3.30.560.10">
    <property type="entry name" value="Glucose Oxidase, domain 3"/>
    <property type="match status" value="1"/>
</dbReference>
<dbReference type="Pfam" id="PF00732">
    <property type="entry name" value="GMC_oxred_N"/>
    <property type="match status" value="1"/>
</dbReference>
<evidence type="ECO:0000256" key="4">
    <source>
        <dbReference type="ARBA" id="ARBA00022490"/>
    </source>
</evidence>
<dbReference type="Gene3D" id="3.50.50.60">
    <property type="entry name" value="FAD/NAD(P)-binding domain"/>
    <property type="match status" value="1"/>
</dbReference>
<keyword evidence="6" id="KW-0274">FAD</keyword>
<dbReference type="InterPro" id="IPR000172">
    <property type="entry name" value="GMC_OxRdtase_N"/>
</dbReference>
<feature type="domain" description="Glucose-methanol-choline oxidoreductase N-terminal" evidence="7">
    <location>
        <begin position="182"/>
        <end position="196"/>
    </location>
</feature>
<keyword evidence="4" id="KW-0963">Cytoplasm</keyword>
<evidence type="ECO:0000256" key="2">
    <source>
        <dbReference type="ARBA" id="ARBA00004496"/>
    </source>
</evidence>
<organism evidence="8 9">
    <name type="scientific">Penicillium egyptiacum</name>
    <dbReference type="NCBI Taxonomy" id="1303716"/>
    <lineage>
        <taxon>Eukaryota</taxon>
        <taxon>Fungi</taxon>
        <taxon>Dikarya</taxon>
        <taxon>Ascomycota</taxon>
        <taxon>Pezizomycotina</taxon>
        <taxon>Eurotiomycetes</taxon>
        <taxon>Eurotiomycetidae</taxon>
        <taxon>Eurotiales</taxon>
        <taxon>Aspergillaceae</taxon>
        <taxon>Penicillium</taxon>
    </lineage>
</organism>
<dbReference type="OrthoDB" id="269227at2759"/>
<dbReference type="AlphaFoldDB" id="A0A9W4KA56"/>
<reference evidence="8" key="1">
    <citation type="submission" date="2021-07" db="EMBL/GenBank/DDBJ databases">
        <authorList>
            <person name="Branca A.L. A."/>
        </authorList>
    </citation>
    <scope>NUCLEOTIDE SEQUENCE</scope>
</reference>
<sequence length="481" mass="53429">MVMYPSNHDFEAWAALGNNGWGAQEMGQYLRKFQTYTSPDESTARILGTDEYMKKSQQGSHGPLPVGFPSVYGPFNQAWDETFAALGWRDNTDPITGERLGAFTSPLSVSTKESTRGYAASYYTKEVAQRPNFTLWTETQVEKILFASDNPDEHLTATGVRVRSHNAFLEATSQREVILSAGSLHSPQILELSGIGNSNTLQDHNIPALINLAGVGENLQDHCTTPISYKVAESDCPSDIMRDPPVVQSYTRFIKKAEVVQRRLVDQHLKLDRGKSLQDCPQVTNKEQLSLLRQFLLDGQNATAEYILFPLELNTDAEDMAHVFDKSSDGNYITIVAMLSHPFSLGSVHTKSPDIQQKPTFDPNYLSHPLDLEILARHTQFIDLLAHTEPLQKLISQTRMRSRKWLKTVSSPAFHPAGTCAMMPVEIGGVVDTNLKVHGTRNLRVVDASVFPLLPQGNIQTTVYAVAERAGDLIKQSTDKS</sequence>
<keyword evidence="5" id="KW-0964">Secreted</keyword>
<dbReference type="InterPro" id="IPR007867">
    <property type="entry name" value="GMC_OxRtase_C"/>
</dbReference>
<dbReference type="SUPFAM" id="SSF54373">
    <property type="entry name" value="FAD-linked reductases, C-terminal domain"/>
    <property type="match status" value="1"/>
</dbReference>
<dbReference type="PIRSF" id="PIRSF000137">
    <property type="entry name" value="Alcohol_oxidase"/>
    <property type="match status" value="1"/>
</dbReference>
<evidence type="ECO:0000256" key="5">
    <source>
        <dbReference type="ARBA" id="ARBA00022512"/>
    </source>
</evidence>
<accession>A0A9W4KA56</accession>
<name>A0A9W4KA56_9EURO</name>
<evidence type="ECO:0000259" key="7">
    <source>
        <dbReference type="PROSITE" id="PS00624"/>
    </source>
</evidence>
<keyword evidence="5" id="KW-0134">Cell wall</keyword>
<dbReference type="EMBL" id="CAJVRC010000863">
    <property type="protein sequence ID" value="CAG8898814.1"/>
    <property type="molecule type" value="Genomic_DNA"/>
</dbReference>
<comment type="subcellular location">
    <subcellularLocation>
        <location evidence="2">Cytoplasm</location>
    </subcellularLocation>
    <subcellularLocation>
        <location evidence="1">Secreted</location>
        <location evidence="1">Cell wall</location>
    </subcellularLocation>
</comment>
<comment type="cofactor">
    <cofactor evidence="6">
        <name>FAD</name>
        <dbReference type="ChEBI" id="CHEBI:57692"/>
    </cofactor>
</comment>
<dbReference type="SUPFAM" id="SSF51905">
    <property type="entry name" value="FAD/NAD(P)-binding domain"/>
    <property type="match status" value="1"/>
</dbReference>
<proteinExistence type="inferred from homology"/>
<dbReference type="Proteomes" id="UP001154252">
    <property type="component" value="Unassembled WGS sequence"/>
</dbReference>
<dbReference type="PANTHER" id="PTHR11552">
    <property type="entry name" value="GLUCOSE-METHANOL-CHOLINE GMC OXIDOREDUCTASE"/>
    <property type="match status" value="1"/>
</dbReference>
<dbReference type="Pfam" id="PF05199">
    <property type="entry name" value="GMC_oxred_C"/>
    <property type="match status" value="1"/>
</dbReference>
<feature type="binding site" evidence="6">
    <location>
        <position position="141"/>
    </location>
    <ligand>
        <name>FAD</name>
        <dbReference type="ChEBI" id="CHEBI:57692"/>
    </ligand>
</feature>
<dbReference type="GO" id="GO:0016614">
    <property type="term" value="F:oxidoreductase activity, acting on CH-OH group of donors"/>
    <property type="evidence" value="ECO:0007669"/>
    <property type="project" value="InterPro"/>
</dbReference>
<keyword evidence="9" id="KW-1185">Reference proteome</keyword>
<dbReference type="PANTHER" id="PTHR11552:SF210">
    <property type="entry name" value="GLUCOSE-METHANOL-CHOLINE OXIDOREDUCTASE N-TERMINAL DOMAIN-CONTAINING PROTEIN-RELATED"/>
    <property type="match status" value="1"/>
</dbReference>
<evidence type="ECO:0000313" key="9">
    <source>
        <dbReference type="Proteomes" id="UP001154252"/>
    </source>
</evidence>
<dbReference type="InterPro" id="IPR036188">
    <property type="entry name" value="FAD/NAD-bd_sf"/>
</dbReference>
<comment type="similarity">
    <text evidence="3">Belongs to the GMC oxidoreductase family.</text>
</comment>
<evidence type="ECO:0000313" key="8">
    <source>
        <dbReference type="EMBL" id="CAG8898814.1"/>
    </source>
</evidence>
<evidence type="ECO:0000256" key="1">
    <source>
        <dbReference type="ARBA" id="ARBA00004191"/>
    </source>
</evidence>